<dbReference type="AlphaFoldDB" id="F6AHE0"/>
<evidence type="ECO:0000259" key="15">
    <source>
        <dbReference type="Pfam" id="PF16822"/>
    </source>
</evidence>
<evidence type="ECO:0000256" key="5">
    <source>
        <dbReference type="ARBA" id="ARBA00016086"/>
    </source>
</evidence>
<comment type="pathway">
    <text evidence="3">Glycan biosynthesis; alginate biosynthesis.</text>
</comment>
<keyword evidence="11" id="KW-0016">Alginate biosynthesis</keyword>
<evidence type="ECO:0000256" key="11">
    <source>
        <dbReference type="ARBA" id="ARBA00022841"/>
    </source>
</evidence>
<dbReference type="KEGG" id="pfv:Psefu_3887"/>
<evidence type="ECO:0000256" key="3">
    <source>
        <dbReference type="ARBA" id="ARBA00005182"/>
    </source>
</evidence>
<accession>F6AHE0</accession>
<name>F6AHE0_PSEF1</name>
<dbReference type="Pfam" id="PF16822">
    <property type="entry name" value="ALGX"/>
    <property type="match status" value="1"/>
</dbReference>
<comment type="similarity">
    <text evidence="4">Belongs to the AlgJ family.</text>
</comment>
<dbReference type="CDD" id="cd14442">
    <property type="entry name" value="AlgJ_like"/>
    <property type="match status" value="1"/>
</dbReference>
<evidence type="ECO:0000256" key="13">
    <source>
        <dbReference type="ARBA" id="ARBA00023315"/>
    </source>
</evidence>
<dbReference type="OrthoDB" id="9760774at2"/>
<sequence length="367" mass="41618">MFPVMSSAHKLNGYLFCLMLAGMLLYSLPAVVSFSKSQTDAFSLFMDGKLLRKFEQRYDKDIFLRDPSVRLWANIQYQVFGEGRPGVVLGKDGWLYTNQEYLIPNDLDANLNNQLARIAKVQKLLQEHGKQLVLLPVPMKLDIYAEHASAPVDPRALGLYERFVSELGQRQIDTAAVQQAFRRQRGDSELFVRTDTHWSPAGARLAAQELARQYPQLRGEQPYASRQAGEKALKGDLLNYVQFTPELAPQLFKPVTVALYETTNDTQSVDEDSLFGEQQQSIALVGSSYSKIDDWNFVGFLKEALQNDLVSMAVEARGPFQAMDDFTRSDLLNNPHIQTVIWEFPLRTVLAQRDGTKSWQSAQHQSF</sequence>
<keyword evidence="9" id="KW-0732">Signal</keyword>
<keyword evidence="12" id="KW-0472">Membrane</keyword>
<dbReference type="EMBL" id="CP002727">
    <property type="protein sequence ID" value="AEF23843.1"/>
    <property type="molecule type" value="Genomic_DNA"/>
</dbReference>
<evidence type="ECO:0000313" key="16">
    <source>
        <dbReference type="EMBL" id="AEF23843.1"/>
    </source>
</evidence>
<evidence type="ECO:0000256" key="9">
    <source>
        <dbReference type="ARBA" id="ARBA00022729"/>
    </source>
</evidence>
<feature type="domain" description="AlgX/AlgJ SGNH hydrolase-like" evidence="15">
    <location>
        <begin position="87"/>
        <end position="345"/>
    </location>
</feature>
<dbReference type="eggNOG" id="ENOG5031Y0D">
    <property type="taxonomic scope" value="Bacteria"/>
</dbReference>
<keyword evidence="10" id="KW-0574">Periplasm</keyword>
<dbReference type="STRING" id="743720.Psefu_3887"/>
<dbReference type="UniPathway" id="UPA00286"/>
<keyword evidence="17" id="KW-1185">Reference proteome</keyword>
<dbReference type="InterPro" id="IPR034657">
    <property type="entry name" value="AlgJ"/>
</dbReference>
<keyword evidence="6" id="KW-1003">Cell membrane</keyword>
<dbReference type="GO" id="GO:0042597">
    <property type="term" value="C:periplasmic space"/>
    <property type="evidence" value="ECO:0007669"/>
    <property type="project" value="UniProtKB-SubCell"/>
</dbReference>
<dbReference type="GO" id="GO:0005886">
    <property type="term" value="C:plasma membrane"/>
    <property type="evidence" value="ECO:0007669"/>
    <property type="project" value="UniProtKB-SubCell"/>
</dbReference>
<keyword evidence="8" id="KW-0808">Transferase</keyword>
<keyword evidence="7" id="KW-0997">Cell inner membrane</keyword>
<dbReference type="Proteomes" id="UP000000686">
    <property type="component" value="Chromosome"/>
</dbReference>
<evidence type="ECO:0000256" key="6">
    <source>
        <dbReference type="ARBA" id="ARBA00022475"/>
    </source>
</evidence>
<evidence type="ECO:0000256" key="8">
    <source>
        <dbReference type="ARBA" id="ARBA00022679"/>
    </source>
</evidence>
<dbReference type="InterPro" id="IPR031811">
    <property type="entry name" value="ALGX/ALGJ_SGNH-like"/>
</dbReference>
<comment type="subcellular location">
    <subcellularLocation>
        <location evidence="2">Cell inner membrane</location>
        <topology evidence="2">Peripheral membrane protein</topology>
        <orientation evidence="2">Periplasmic side</orientation>
    </subcellularLocation>
    <subcellularLocation>
        <location evidence="1">Periplasm</location>
    </subcellularLocation>
</comment>
<evidence type="ECO:0000256" key="2">
    <source>
        <dbReference type="ARBA" id="ARBA00004587"/>
    </source>
</evidence>
<dbReference type="GO" id="GO:0016746">
    <property type="term" value="F:acyltransferase activity"/>
    <property type="evidence" value="ECO:0007669"/>
    <property type="project" value="UniProtKB-KW"/>
</dbReference>
<dbReference type="GO" id="GO:0042121">
    <property type="term" value="P:alginic acid biosynthetic process"/>
    <property type="evidence" value="ECO:0007669"/>
    <property type="project" value="UniProtKB-UniPathway"/>
</dbReference>
<reference evidence="16 17" key="1">
    <citation type="submission" date="2011-04" db="EMBL/GenBank/DDBJ databases">
        <title>Complete sequence of Pseudomonas fulva 12-X.</title>
        <authorList>
            <consortium name="US DOE Joint Genome Institute"/>
            <person name="Lucas S."/>
            <person name="Han J."/>
            <person name="Lapidus A."/>
            <person name="Cheng J.-F."/>
            <person name="Goodwin L."/>
            <person name="Pitluck S."/>
            <person name="Peters L."/>
            <person name="Mikhailova N."/>
            <person name="Pagani I."/>
            <person name="Davenport K."/>
            <person name="Han C."/>
            <person name="Tapia R."/>
            <person name="Land M."/>
            <person name="Hauser L."/>
            <person name="Kyrpides N."/>
            <person name="Ivanova N."/>
            <person name="Pagani I."/>
            <person name="Lcollab F.I."/>
            <person name="Woyke T."/>
        </authorList>
    </citation>
    <scope>NUCLEOTIDE SEQUENCE [LARGE SCALE GENOMIC DNA]</scope>
    <source>
        <strain evidence="17">12-X</strain>
    </source>
</reference>
<evidence type="ECO:0000256" key="7">
    <source>
        <dbReference type="ARBA" id="ARBA00022519"/>
    </source>
</evidence>
<dbReference type="HOGENOM" id="CLU_057510_0_0_6"/>
<organism evidence="16 17">
    <name type="scientific">Pseudomonas fulva (strain 12-X)</name>
    <dbReference type="NCBI Taxonomy" id="743720"/>
    <lineage>
        <taxon>Bacteria</taxon>
        <taxon>Pseudomonadati</taxon>
        <taxon>Pseudomonadota</taxon>
        <taxon>Gammaproteobacteria</taxon>
        <taxon>Pseudomonadales</taxon>
        <taxon>Pseudomonadaceae</taxon>
        <taxon>Pseudomonas</taxon>
    </lineage>
</organism>
<evidence type="ECO:0000256" key="14">
    <source>
        <dbReference type="ARBA" id="ARBA00031031"/>
    </source>
</evidence>
<proteinExistence type="inferred from homology"/>
<evidence type="ECO:0000256" key="12">
    <source>
        <dbReference type="ARBA" id="ARBA00023136"/>
    </source>
</evidence>
<evidence type="ECO:0000256" key="1">
    <source>
        <dbReference type="ARBA" id="ARBA00004418"/>
    </source>
</evidence>
<protein>
    <recommendedName>
        <fullName evidence="5">Probable alginate O-acetylase AlgJ</fullName>
    </recommendedName>
    <alternativeName>
        <fullName evidence="14">Alginate biosynthesis protein AlgJ</fullName>
    </alternativeName>
</protein>
<evidence type="ECO:0000313" key="17">
    <source>
        <dbReference type="Proteomes" id="UP000000686"/>
    </source>
</evidence>
<evidence type="ECO:0000256" key="4">
    <source>
        <dbReference type="ARBA" id="ARBA00006038"/>
    </source>
</evidence>
<dbReference type="RefSeq" id="WP_013792966.1">
    <property type="nucleotide sequence ID" value="NC_015556.1"/>
</dbReference>
<evidence type="ECO:0000256" key="10">
    <source>
        <dbReference type="ARBA" id="ARBA00022764"/>
    </source>
</evidence>
<keyword evidence="13" id="KW-0012">Acyltransferase</keyword>
<gene>
    <name evidence="16" type="ordered locus">Psefu_3887</name>
</gene>